<organism evidence="2 3">
    <name type="scientific">[Emmonsia] crescens</name>
    <dbReference type="NCBI Taxonomy" id="73230"/>
    <lineage>
        <taxon>Eukaryota</taxon>
        <taxon>Fungi</taxon>
        <taxon>Dikarya</taxon>
        <taxon>Ascomycota</taxon>
        <taxon>Pezizomycotina</taxon>
        <taxon>Eurotiomycetes</taxon>
        <taxon>Eurotiomycetidae</taxon>
        <taxon>Onygenales</taxon>
        <taxon>Ajellomycetaceae</taxon>
        <taxon>Emergomyces</taxon>
    </lineage>
</organism>
<evidence type="ECO:0000313" key="3">
    <source>
        <dbReference type="Proteomes" id="UP000034164"/>
    </source>
</evidence>
<evidence type="ECO:0000313" key="2">
    <source>
        <dbReference type="EMBL" id="KKZ63519.1"/>
    </source>
</evidence>
<name>A0A0G2J1U0_9EURO</name>
<dbReference type="AlphaFoldDB" id="A0A0G2J1U0"/>
<protein>
    <recommendedName>
        <fullName evidence="4">Ecp2 effector protein domain-containing protein</fullName>
    </recommendedName>
</protein>
<comment type="caution">
    <text evidence="2">The sequence shown here is derived from an EMBL/GenBank/DDBJ whole genome shotgun (WGS) entry which is preliminary data.</text>
</comment>
<dbReference type="InterPro" id="IPR048508">
    <property type="entry name" value="LDL"/>
</dbReference>
<dbReference type="Proteomes" id="UP000034164">
    <property type="component" value="Unassembled WGS sequence"/>
</dbReference>
<dbReference type="OrthoDB" id="3479711at2759"/>
<evidence type="ECO:0008006" key="4">
    <source>
        <dbReference type="Google" id="ProtNLM"/>
    </source>
</evidence>
<dbReference type="VEuPathDB" id="FungiDB:EMCG_02178"/>
<evidence type="ECO:0000256" key="1">
    <source>
        <dbReference type="SAM" id="SignalP"/>
    </source>
</evidence>
<dbReference type="EMBL" id="LCZI01000973">
    <property type="protein sequence ID" value="KKZ63519.1"/>
    <property type="molecule type" value="Genomic_DNA"/>
</dbReference>
<accession>A0A0G2J1U0</accession>
<gene>
    <name evidence="2" type="ORF">EMCG_02178</name>
</gene>
<reference evidence="3" key="1">
    <citation type="journal article" date="2015" name="PLoS Genet.">
        <title>The dynamic genome and transcriptome of the human fungal pathogen Blastomyces and close relative Emmonsia.</title>
        <authorList>
            <person name="Munoz J.F."/>
            <person name="Gauthier G.M."/>
            <person name="Desjardins C.A."/>
            <person name="Gallo J.E."/>
            <person name="Holder J."/>
            <person name="Sullivan T.D."/>
            <person name="Marty A.J."/>
            <person name="Carmen J.C."/>
            <person name="Chen Z."/>
            <person name="Ding L."/>
            <person name="Gujja S."/>
            <person name="Magrini V."/>
            <person name="Misas E."/>
            <person name="Mitreva M."/>
            <person name="Priest M."/>
            <person name="Saif S."/>
            <person name="Whiston E.A."/>
            <person name="Young S."/>
            <person name="Zeng Q."/>
            <person name="Goldman W.E."/>
            <person name="Mardis E.R."/>
            <person name="Taylor J.W."/>
            <person name="McEwen J.G."/>
            <person name="Clay O.K."/>
            <person name="Klein B.S."/>
            <person name="Cuomo C.A."/>
        </authorList>
    </citation>
    <scope>NUCLEOTIDE SEQUENCE [LARGE SCALE GENOMIC DNA]</scope>
    <source>
        <strain evidence="3">UAMH 3008</strain>
    </source>
</reference>
<feature type="signal peptide" evidence="1">
    <location>
        <begin position="1"/>
        <end position="18"/>
    </location>
</feature>
<keyword evidence="1" id="KW-0732">Signal</keyword>
<feature type="chain" id="PRO_5002546025" description="Ecp2 effector protein domain-containing protein" evidence="1">
    <location>
        <begin position="19"/>
        <end position="127"/>
    </location>
</feature>
<proteinExistence type="predicted"/>
<sequence length="127" mass="13808">MRSLPTVVIAVLAAPAFAKIYCFGGNGSSHRVSKEFALQSSKTFCRQYIIDTNGQKGREFTVPYPESDTTSAFLSMVSQDGHFTESACTKASEDIINQCFGKRDGGKYTDDSGRLSFTFCSYAVGAQ</sequence>
<dbReference type="Pfam" id="PF21691">
    <property type="entry name" value="LDL"/>
    <property type="match status" value="1"/>
</dbReference>